<name>A0ABT7Y7N1_9VIBR</name>
<protein>
    <submittedName>
        <fullName evidence="1">Uncharacterized protein</fullName>
    </submittedName>
</protein>
<keyword evidence="2" id="KW-1185">Reference proteome</keyword>
<evidence type="ECO:0000313" key="2">
    <source>
        <dbReference type="Proteomes" id="UP001169719"/>
    </source>
</evidence>
<evidence type="ECO:0000313" key="1">
    <source>
        <dbReference type="EMBL" id="MDN2484006.1"/>
    </source>
</evidence>
<sequence>MTKPDKQYVYKIDDVLAAIELVAAKYEHSSFSWGNSSAQEVVALVDRLSQKYGDLIEAPRLANDIRELETAKMVGGANNCIDQLIRELKQHRIAKINGEIVADN</sequence>
<dbReference type="Proteomes" id="UP001169719">
    <property type="component" value="Unassembled WGS sequence"/>
</dbReference>
<dbReference type="RefSeq" id="WP_289964207.1">
    <property type="nucleotide sequence ID" value="NZ_JAUEOZ010000003.1"/>
</dbReference>
<gene>
    <name evidence="1" type="ORF">QWJ08_21860</name>
</gene>
<dbReference type="EMBL" id="JAUEOZ010000003">
    <property type="protein sequence ID" value="MDN2484006.1"/>
    <property type="molecule type" value="Genomic_DNA"/>
</dbReference>
<comment type="caution">
    <text evidence="1">The sequence shown here is derived from an EMBL/GenBank/DDBJ whole genome shotgun (WGS) entry which is preliminary data.</text>
</comment>
<reference evidence="1" key="1">
    <citation type="submission" date="2024-05" db="EMBL/GenBank/DDBJ databases">
        <title>Genome Sequences of Four Agar- Degrading Marine Bacteria.</title>
        <authorList>
            <person name="Phillips E.K."/>
            <person name="Shaffer J.C."/>
            <person name="Henson M.W."/>
            <person name="Temperton B."/>
            <person name="Thrash C.J."/>
            <person name="Martin M.O."/>
        </authorList>
    </citation>
    <scope>NUCLEOTIDE SEQUENCE</scope>
    <source>
        <strain evidence="1">EKP203</strain>
    </source>
</reference>
<proteinExistence type="predicted"/>
<organism evidence="1 2">
    <name type="scientific">Vibrio agarivorans</name>
    <dbReference type="NCBI Taxonomy" id="153622"/>
    <lineage>
        <taxon>Bacteria</taxon>
        <taxon>Pseudomonadati</taxon>
        <taxon>Pseudomonadota</taxon>
        <taxon>Gammaproteobacteria</taxon>
        <taxon>Vibrionales</taxon>
        <taxon>Vibrionaceae</taxon>
        <taxon>Vibrio</taxon>
    </lineage>
</organism>
<accession>A0ABT7Y7N1</accession>